<dbReference type="OrthoDB" id="5822441at2759"/>
<dbReference type="Proteomes" id="UP000274131">
    <property type="component" value="Unassembled WGS sequence"/>
</dbReference>
<comment type="similarity">
    <text evidence="1">Belongs to the IER family.</text>
</comment>
<dbReference type="EMBL" id="UXUI01011885">
    <property type="protein sequence ID" value="VDD96575.1"/>
    <property type="molecule type" value="Genomic_DNA"/>
</dbReference>
<dbReference type="InterPro" id="IPR008653">
    <property type="entry name" value="IER"/>
</dbReference>
<dbReference type="Pfam" id="PF05760">
    <property type="entry name" value="IER"/>
    <property type="match status" value="1"/>
</dbReference>
<evidence type="ECO:0000256" key="1">
    <source>
        <dbReference type="ARBA" id="ARBA00006186"/>
    </source>
</evidence>
<evidence type="ECO:0000313" key="4">
    <source>
        <dbReference type="Proteomes" id="UP000274131"/>
    </source>
</evidence>
<sequence length="295" mass="32223">MHSPADVDELIETEVCNRLIRLSCAKMVNSKNERGGAKLHRSLLILHLLRRARSEQNRPLAVTQESVSVPPPEDCPEAASVAFSPLPLQCPENTAVYSQANEQITYESGVNPYFDLSNSQPLKDDSGCGPAVGIMTDNGSTSNILSNNLYQLQYENERIELEVELGSEGLSNQEIPMMSAPLPIECSLCDGNSCAFQAEQMSSFDVDEEDGNYESVSSRQRKRKTSMSQSCSSTTPKKCCVEERQFTGLMSVFNSGISVMADQLLPRATAGPLLQPPSDQLVPSLVRIACNPLIC</sequence>
<accession>A0A0N4VMD0</accession>
<feature type="region of interest" description="Disordered" evidence="2">
    <location>
        <begin position="206"/>
        <end position="232"/>
    </location>
</feature>
<evidence type="ECO:0000256" key="2">
    <source>
        <dbReference type="SAM" id="MobiDB-lite"/>
    </source>
</evidence>
<reference evidence="3 4" key="2">
    <citation type="submission" date="2018-10" db="EMBL/GenBank/DDBJ databases">
        <authorList>
            <consortium name="Pathogen Informatics"/>
        </authorList>
    </citation>
    <scope>NUCLEOTIDE SEQUENCE [LARGE SCALE GENOMIC DNA]</scope>
</reference>
<organism evidence="5">
    <name type="scientific">Enterobius vermicularis</name>
    <name type="common">Human pinworm</name>
    <dbReference type="NCBI Taxonomy" id="51028"/>
    <lineage>
        <taxon>Eukaryota</taxon>
        <taxon>Metazoa</taxon>
        <taxon>Ecdysozoa</taxon>
        <taxon>Nematoda</taxon>
        <taxon>Chromadorea</taxon>
        <taxon>Rhabditida</taxon>
        <taxon>Spirurina</taxon>
        <taxon>Oxyuridomorpha</taxon>
        <taxon>Oxyuroidea</taxon>
        <taxon>Oxyuridae</taxon>
        <taxon>Enterobius</taxon>
    </lineage>
</organism>
<name>A0A0N4VMD0_ENTVE</name>
<gene>
    <name evidence="3" type="ORF">EVEC_LOCUS11326</name>
</gene>
<dbReference type="AlphaFoldDB" id="A0A0N4VMD0"/>
<dbReference type="WBParaSite" id="EVEC_0001208101-mRNA-1">
    <property type="protein sequence ID" value="EVEC_0001208101-mRNA-1"/>
    <property type="gene ID" value="EVEC_0001208101"/>
</dbReference>
<reference evidence="5" key="1">
    <citation type="submission" date="2017-02" db="UniProtKB">
        <authorList>
            <consortium name="WormBaseParasite"/>
        </authorList>
    </citation>
    <scope>IDENTIFICATION</scope>
</reference>
<protein>
    <submittedName>
        <fullName evidence="5">SERTA domain-containing protein</fullName>
    </submittedName>
</protein>
<evidence type="ECO:0000313" key="3">
    <source>
        <dbReference type="EMBL" id="VDD96575.1"/>
    </source>
</evidence>
<evidence type="ECO:0000313" key="5">
    <source>
        <dbReference type="WBParaSite" id="EVEC_0001208101-mRNA-1"/>
    </source>
</evidence>
<keyword evidence="4" id="KW-1185">Reference proteome</keyword>
<proteinExistence type="inferred from homology"/>